<accession>A0A2T4JUD6</accession>
<feature type="compositionally biased region" description="Basic and acidic residues" evidence="1">
    <location>
        <begin position="1"/>
        <end position="17"/>
    </location>
</feature>
<protein>
    <submittedName>
        <fullName evidence="2">Uncharacterized protein</fullName>
    </submittedName>
</protein>
<sequence length="77" mass="8276">MGARPGDFRRKILRAFDGEQPTGGDPALDPEEAEGEVREELGARMRRMSGKGMVRNECAPYGGCLSRPAASAAGVRR</sequence>
<evidence type="ECO:0000256" key="1">
    <source>
        <dbReference type="SAM" id="MobiDB-lite"/>
    </source>
</evidence>
<dbReference type="Proteomes" id="UP000241010">
    <property type="component" value="Unassembled WGS sequence"/>
</dbReference>
<gene>
    <name evidence="2" type="ORF">C5F48_11705</name>
</gene>
<keyword evidence="3" id="KW-1185">Reference proteome</keyword>
<reference evidence="2 3" key="1">
    <citation type="submission" date="2018-03" db="EMBL/GenBank/DDBJ databases">
        <title>Cereibacter changlensis.</title>
        <authorList>
            <person name="Meyer T.E."/>
            <person name="Miller S."/>
            <person name="Lodha T."/>
            <person name="Gandham S."/>
            <person name="Chintalapati S."/>
            <person name="Chintalapati V.R."/>
        </authorList>
    </citation>
    <scope>NUCLEOTIDE SEQUENCE [LARGE SCALE GENOMIC DNA]</scope>
    <source>
        <strain evidence="2 3">JA139</strain>
    </source>
</reference>
<organism evidence="2 3">
    <name type="scientific">Cereibacter changlensis JA139</name>
    <dbReference type="NCBI Taxonomy" id="1188249"/>
    <lineage>
        <taxon>Bacteria</taxon>
        <taxon>Pseudomonadati</taxon>
        <taxon>Pseudomonadota</taxon>
        <taxon>Alphaproteobacteria</taxon>
        <taxon>Rhodobacterales</taxon>
        <taxon>Paracoccaceae</taxon>
        <taxon>Cereibacter</taxon>
    </lineage>
</organism>
<proteinExistence type="predicted"/>
<dbReference type="AlphaFoldDB" id="A0A2T4JUD6"/>
<evidence type="ECO:0000313" key="3">
    <source>
        <dbReference type="Proteomes" id="UP000241010"/>
    </source>
</evidence>
<name>A0A2T4JUD6_9RHOB</name>
<evidence type="ECO:0000313" key="2">
    <source>
        <dbReference type="EMBL" id="PTE21531.1"/>
    </source>
</evidence>
<feature type="region of interest" description="Disordered" evidence="1">
    <location>
        <begin position="1"/>
        <end position="36"/>
    </location>
</feature>
<dbReference type="EMBL" id="PZKG01000047">
    <property type="protein sequence ID" value="PTE21531.1"/>
    <property type="molecule type" value="Genomic_DNA"/>
</dbReference>
<comment type="caution">
    <text evidence="2">The sequence shown here is derived from an EMBL/GenBank/DDBJ whole genome shotgun (WGS) entry which is preliminary data.</text>
</comment>